<organism evidence="6 7">
    <name type="scientific">Burkholderia thailandensis (strain ATCC 700388 / DSM 13276 / CCUG 48851 / CIP 106301 / E264)</name>
    <dbReference type="NCBI Taxonomy" id="271848"/>
    <lineage>
        <taxon>Bacteria</taxon>
        <taxon>Pseudomonadati</taxon>
        <taxon>Pseudomonadota</taxon>
        <taxon>Betaproteobacteria</taxon>
        <taxon>Burkholderiales</taxon>
        <taxon>Burkholderiaceae</taxon>
        <taxon>Burkholderia</taxon>
        <taxon>pseudomallei group</taxon>
    </lineage>
</organism>
<feature type="region of interest" description="Disordered" evidence="4">
    <location>
        <begin position="68"/>
        <end position="112"/>
    </location>
</feature>
<keyword evidence="1" id="KW-0805">Transcription regulation</keyword>
<keyword evidence="2" id="KW-0238">DNA-binding</keyword>
<proteinExistence type="predicted"/>
<dbReference type="AlphaFoldDB" id="Q2T2X7"/>
<protein>
    <submittedName>
        <fullName evidence="6">Transcriptional regulator, GntR family</fullName>
    </submittedName>
</protein>
<evidence type="ECO:0000313" key="6">
    <source>
        <dbReference type="EMBL" id="ABC35305.1"/>
    </source>
</evidence>
<reference evidence="6 7" key="1">
    <citation type="journal article" date="2005" name="BMC Genomics">
        <title>Bacterial genome adaptation to niches: divergence of the potential virulence genes in three Burkholderia species of different survival strategies.</title>
        <authorList>
            <person name="Kim H.S."/>
            <person name="Schell M.A."/>
            <person name="Yu Y."/>
            <person name="Ulrich R.L."/>
            <person name="Sarria S.H."/>
            <person name="Nierman W.C."/>
            <person name="DeShazer D."/>
        </authorList>
    </citation>
    <scope>NUCLEOTIDE SEQUENCE [LARGE SCALE GENOMIC DNA]</scope>
    <source>
        <strain evidence="7">ATCC 700388 / DSM 13276 / CCUG 48851 / CIP 106301 / E264</strain>
    </source>
</reference>
<evidence type="ECO:0000256" key="4">
    <source>
        <dbReference type="SAM" id="MobiDB-lite"/>
    </source>
</evidence>
<evidence type="ECO:0000256" key="2">
    <source>
        <dbReference type="ARBA" id="ARBA00023125"/>
    </source>
</evidence>
<evidence type="ECO:0000256" key="3">
    <source>
        <dbReference type="ARBA" id="ARBA00023163"/>
    </source>
</evidence>
<gene>
    <name evidence="6" type="ordered locus">BTH_II2284</name>
</gene>
<dbReference type="Gene3D" id="1.20.120.530">
    <property type="entry name" value="GntR ligand-binding domain-like"/>
    <property type="match status" value="1"/>
</dbReference>
<dbReference type="InterPro" id="IPR011711">
    <property type="entry name" value="GntR_C"/>
</dbReference>
<dbReference type="Proteomes" id="UP000001930">
    <property type="component" value="Chromosome II"/>
</dbReference>
<evidence type="ECO:0000259" key="5">
    <source>
        <dbReference type="PROSITE" id="PS50949"/>
    </source>
</evidence>
<dbReference type="PANTHER" id="PTHR43537:SF44">
    <property type="entry name" value="GNTR FAMILY REGULATORY PROTEIN"/>
    <property type="match status" value="1"/>
</dbReference>
<dbReference type="InterPro" id="IPR036388">
    <property type="entry name" value="WH-like_DNA-bd_sf"/>
</dbReference>
<dbReference type="InterPro" id="IPR036390">
    <property type="entry name" value="WH_DNA-bd_sf"/>
</dbReference>
<name>Q2T2X7_BURTA</name>
<dbReference type="GO" id="GO:0003677">
    <property type="term" value="F:DNA binding"/>
    <property type="evidence" value="ECO:0007669"/>
    <property type="project" value="UniProtKB-KW"/>
</dbReference>
<dbReference type="SUPFAM" id="SSF46785">
    <property type="entry name" value="Winged helix' DNA-binding domain"/>
    <property type="match status" value="1"/>
</dbReference>
<dbReference type="SMART" id="SM00895">
    <property type="entry name" value="FCD"/>
    <property type="match status" value="1"/>
</dbReference>
<dbReference type="InterPro" id="IPR008920">
    <property type="entry name" value="TF_FadR/GntR_C"/>
</dbReference>
<keyword evidence="3" id="KW-0804">Transcription</keyword>
<dbReference type="PROSITE" id="PS50949">
    <property type="entry name" value="HTH_GNTR"/>
    <property type="match status" value="1"/>
</dbReference>
<evidence type="ECO:0000313" key="7">
    <source>
        <dbReference type="Proteomes" id="UP000001930"/>
    </source>
</evidence>
<dbReference type="GO" id="GO:0003700">
    <property type="term" value="F:DNA-binding transcription factor activity"/>
    <property type="evidence" value="ECO:0007669"/>
    <property type="project" value="InterPro"/>
</dbReference>
<feature type="domain" description="HTH gntR-type" evidence="5">
    <location>
        <begin position="216"/>
        <end position="283"/>
    </location>
</feature>
<dbReference type="Pfam" id="PF07729">
    <property type="entry name" value="FCD"/>
    <property type="match status" value="1"/>
</dbReference>
<dbReference type="HOGENOM" id="CLU_623591_0_0_4"/>
<dbReference type="EMBL" id="CP000085">
    <property type="protein sequence ID" value="ABC35305.1"/>
    <property type="molecule type" value="Genomic_DNA"/>
</dbReference>
<evidence type="ECO:0000256" key="1">
    <source>
        <dbReference type="ARBA" id="ARBA00023015"/>
    </source>
</evidence>
<dbReference type="KEGG" id="bte:BTH_II2284"/>
<sequence length="439" mass="48441">MLRRARAAAAAARRVAFPEAGVRARRASGCGARARAGAARGRSGCGGSPAVIGGARAPAARRPGAAACASGPMARLRRPHARPARRSPLPRASRFRGRHSPRPPRFDCRDAHRARRAPSAARWPGCLRQWPCDRNTLRSRFLFPRQRLSRPSPLSRVFVASRMRSRRRALRSQRRIPLRTWMSTMNSLDSNHLLNPARAPARPLGDAAERRSLKASPRVQRVLDELVTRIVGGEYTSGLLPPQDVLARELGVPRSVMREVTRMLTARRMLHARTKAGTRLTPRSEWRLFDDHVMQWRMRIASDTDFLLDVAAMCDLIEPEAAAQVAVHSDETQRRAVRAAHAALRDALEPDALRRALELLHASIVEASRNQFIRQMAEVARAGVMAIDLDAATLQERNEAIRDAAAKLVAAIDGRDAHGARTAMIALRAAVNETSLDPA</sequence>
<dbReference type="SUPFAM" id="SSF48008">
    <property type="entry name" value="GntR ligand-binding domain-like"/>
    <property type="match status" value="1"/>
</dbReference>
<accession>Q2T2X7</accession>
<dbReference type="InterPro" id="IPR000524">
    <property type="entry name" value="Tscrpt_reg_HTH_GntR"/>
</dbReference>
<dbReference type="Gene3D" id="1.10.10.10">
    <property type="entry name" value="Winged helix-like DNA-binding domain superfamily/Winged helix DNA-binding domain"/>
    <property type="match status" value="1"/>
</dbReference>
<dbReference type="Pfam" id="PF00392">
    <property type="entry name" value="GntR"/>
    <property type="match status" value="1"/>
</dbReference>
<keyword evidence="7" id="KW-1185">Reference proteome</keyword>
<dbReference type="PANTHER" id="PTHR43537">
    <property type="entry name" value="TRANSCRIPTIONAL REGULATOR, GNTR FAMILY"/>
    <property type="match status" value="1"/>
</dbReference>
<feature type="compositionally biased region" description="Basic residues" evidence="4">
    <location>
        <begin position="75"/>
        <end position="85"/>
    </location>
</feature>
<feature type="compositionally biased region" description="Basic residues" evidence="4">
    <location>
        <begin position="93"/>
        <end position="102"/>
    </location>
</feature>